<keyword evidence="4" id="KW-1185">Reference proteome</keyword>
<evidence type="ECO:0000259" key="2">
    <source>
        <dbReference type="Pfam" id="PF07859"/>
    </source>
</evidence>
<organism evidence="3 4">
    <name type="scientific">Parascardovia denticolens DSM 10105 = JCM 12538</name>
    <dbReference type="NCBI Taxonomy" id="864564"/>
    <lineage>
        <taxon>Bacteria</taxon>
        <taxon>Bacillati</taxon>
        <taxon>Actinomycetota</taxon>
        <taxon>Actinomycetes</taxon>
        <taxon>Bifidobacteriales</taxon>
        <taxon>Bifidobacteriaceae</taxon>
        <taxon>Parascardovia</taxon>
    </lineage>
</organism>
<dbReference type="Pfam" id="PF07859">
    <property type="entry name" value="Abhydrolase_3"/>
    <property type="match status" value="1"/>
</dbReference>
<dbReference type="GO" id="GO:0016787">
    <property type="term" value="F:hydrolase activity"/>
    <property type="evidence" value="ECO:0007669"/>
    <property type="project" value="UniProtKB-KW"/>
</dbReference>
<protein>
    <submittedName>
        <fullName evidence="3">Hydrolase, alpha/beta domain protein</fullName>
    </submittedName>
</protein>
<comment type="caution">
    <text evidence="3">The sequence shown here is derived from an EMBL/GenBank/DDBJ whole genome shotgun (WGS) entry which is preliminary data.</text>
</comment>
<gene>
    <name evidence="3" type="ORF">HMPREF0620_0481</name>
</gene>
<dbReference type="Proteomes" id="UP000004946">
    <property type="component" value="Chromosome"/>
</dbReference>
<dbReference type="SUPFAM" id="SSF53474">
    <property type="entry name" value="alpha/beta-Hydrolases"/>
    <property type="match status" value="1"/>
</dbReference>
<proteinExistence type="predicted"/>
<dbReference type="InterPro" id="IPR050300">
    <property type="entry name" value="GDXG_lipolytic_enzyme"/>
</dbReference>
<accession>E6K0Z5</accession>
<keyword evidence="1 3" id="KW-0378">Hydrolase</keyword>
<sequence length="363" mass="39980">MAVNDVMDTSREQDWISLGLAPFFARKMVEIYKNDPTGRSLPDDFMRSAGKWNSPESVEISDIRIPGERGLSSVSAKLYRPVHERRKGSRDALLLWLHGGGFSQGSPLWPEAHAVCAEICDRTGISCLNLDYALSRLDAEEGLFPQALEQVVSAWLWAGDSLSKNELGNLSQEVSFFLGGASAGANLAAAACLKINQDRLAGQTRLKSPQGFFSVYGLFCRLASLEGDYENRLAALLPDPLRFTDQDCLTMYRDYCGLDSVVLEKDRGLVIPGQGDLSNFPPAWLIACQWDDLAGMTFAFDRALKAEGIPTHSYQAAGMLHGFFNWYPTPELPESLHALDFLCQGIKESLLKRKEAATTSTQG</sequence>
<name>E6K0Z5_PARDN</name>
<dbReference type="Gene3D" id="3.40.50.1820">
    <property type="entry name" value="alpha/beta hydrolase"/>
    <property type="match status" value="1"/>
</dbReference>
<dbReference type="EMBL" id="AEON01000001">
    <property type="protein sequence ID" value="EFT83476.1"/>
    <property type="molecule type" value="Genomic_DNA"/>
</dbReference>
<reference evidence="3 4" key="1">
    <citation type="submission" date="2010-12" db="EMBL/GenBank/DDBJ databases">
        <authorList>
            <person name="Muzny D."/>
            <person name="Qin X."/>
            <person name="Buhay C."/>
            <person name="Dugan-Rocha S."/>
            <person name="Ding Y."/>
            <person name="Chen G."/>
            <person name="Hawes A."/>
            <person name="Holder M."/>
            <person name="Jhangiani S."/>
            <person name="Johnson A."/>
            <person name="Khan Z."/>
            <person name="Li Z."/>
            <person name="Liu W."/>
            <person name="Liu X."/>
            <person name="Perez L."/>
            <person name="Shen H."/>
            <person name="Wang Q."/>
            <person name="Watt J."/>
            <person name="Xi L."/>
            <person name="Xin Y."/>
            <person name="Zhou J."/>
            <person name="Deng J."/>
            <person name="Jiang H."/>
            <person name="Liu Y."/>
            <person name="Qu J."/>
            <person name="Song X.-Z."/>
            <person name="Zhang L."/>
            <person name="Villasana D."/>
            <person name="Johnson A."/>
            <person name="Liu J."/>
            <person name="Liyanage D."/>
            <person name="Lorensuhewa L."/>
            <person name="Robinson T."/>
            <person name="Song A."/>
            <person name="Song B.-B."/>
            <person name="Dinh H."/>
            <person name="Thornton R."/>
            <person name="Coyle M."/>
            <person name="Francisco L."/>
            <person name="Jackson L."/>
            <person name="Javaid M."/>
            <person name="Korchina V."/>
            <person name="Kovar C."/>
            <person name="Mata R."/>
            <person name="Mathew T."/>
            <person name="Ngo R."/>
            <person name="Nguyen L."/>
            <person name="Nguyen N."/>
            <person name="Okwuonu G."/>
            <person name="Ongeri F."/>
            <person name="Pham C."/>
            <person name="Simmons D."/>
            <person name="Wilczek-Boney K."/>
            <person name="Hale W."/>
            <person name="Jakkamsetti A."/>
            <person name="Pham P."/>
            <person name="Ruth R."/>
            <person name="San Lucas F."/>
            <person name="Warren J."/>
            <person name="Zhang J."/>
            <person name="Zhao Z."/>
            <person name="Zhou C."/>
            <person name="Zhu D."/>
            <person name="Lee S."/>
            <person name="Bess C."/>
            <person name="Blankenburg K."/>
            <person name="Forbes L."/>
            <person name="Fu Q."/>
            <person name="Gubbala S."/>
            <person name="Hirani K."/>
            <person name="Jayaseelan J.C."/>
            <person name="Lara F."/>
            <person name="Munidasa M."/>
            <person name="Palculict T."/>
            <person name="Patil S."/>
            <person name="Pu L.-L."/>
            <person name="Saada N."/>
            <person name="Tang L."/>
            <person name="Weissenberger G."/>
            <person name="Zhu Y."/>
            <person name="Hemphill L."/>
            <person name="Shang Y."/>
            <person name="Youmans B."/>
            <person name="Ayvaz T."/>
            <person name="Ross M."/>
            <person name="Santibanez J."/>
            <person name="Aqrawi P."/>
            <person name="Gross S."/>
            <person name="Joshi V."/>
            <person name="Fowler G."/>
            <person name="Nazareth L."/>
            <person name="Reid J."/>
            <person name="Worley K."/>
            <person name="Petrosino J."/>
            <person name="Highlander S."/>
            <person name="Gibbs R."/>
        </authorList>
    </citation>
    <scope>NUCLEOTIDE SEQUENCE [LARGE SCALE GENOMIC DNA]</scope>
    <source>
        <strain evidence="3 4">DSM 10105</strain>
    </source>
</reference>
<evidence type="ECO:0000313" key="3">
    <source>
        <dbReference type="EMBL" id="EFT83476.1"/>
    </source>
</evidence>
<dbReference type="AlphaFoldDB" id="E6K0Z5"/>
<dbReference type="HOGENOM" id="CLU_012494_22_1_11"/>
<feature type="domain" description="Alpha/beta hydrolase fold-3" evidence="2">
    <location>
        <begin position="94"/>
        <end position="324"/>
    </location>
</feature>
<evidence type="ECO:0000313" key="4">
    <source>
        <dbReference type="Proteomes" id="UP000004946"/>
    </source>
</evidence>
<dbReference type="InterPro" id="IPR013094">
    <property type="entry name" value="AB_hydrolase_3"/>
</dbReference>
<dbReference type="PANTHER" id="PTHR48081">
    <property type="entry name" value="AB HYDROLASE SUPERFAMILY PROTEIN C4A8.06C"/>
    <property type="match status" value="1"/>
</dbReference>
<dbReference type="RefSeq" id="WP_006290243.1">
    <property type="nucleotide sequence ID" value="NZ_AP012333.1"/>
</dbReference>
<evidence type="ECO:0000256" key="1">
    <source>
        <dbReference type="ARBA" id="ARBA00022801"/>
    </source>
</evidence>
<dbReference type="eggNOG" id="COG0657">
    <property type="taxonomic scope" value="Bacteria"/>
</dbReference>
<dbReference type="InterPro" id="IPR029058">
    <property type="entry name" value="AB_hydrolase_fold"/>
</dbReference>
<dbReference type="PANTHER" id="PTHR48081:SF8">
    <property type="entry name" value="ALPHA_BETA HYDROLASE FOLD-3 DOMAIN-CONTAINING PROTEIN-RELATED"/>
    <property type="match status" value="1"/>
</dbReference>